<dbReference type="PIRSF" id="PIRSF001549">
    <property type="entry name" value="His-tRNA_synth"/>
    <property type="match status" value="1"/>
</dbReference>
<sequence length="393" mass="42490">MATVERWLLPDGIEEVLPQQAAQIEATRRQVLDMFAAWGYEFVVTPHIEFLESLLTGAGQKLDLRTFKVTDPQSGHLMGFRADITPQVARMDAHSLRREGPSRLCYAGSVVHARPRSLSRSRSPIQLGAELYGDASPAADIEVISLMLATLEQAQIADIHMDLGHVGVYRGLARAAGFSAELEAQVFDALQRKAVDEVAALTAQLPKELARMLNELSHLCGGRDVLDTAKTVLAAAPSDVLAALDELIVVADALMLRYPHLPFYFDLGELRGYHYHTGVVFAAFVPDVGQSIAQGGRYDDIGAVFGRARPATGFSTDLKTLVSLGQQPQVVLAKGVWAPAGAQADLWQAICALREQGQRVVQALPGQANSDAAQAGCDRQLVQNSSGWHVQPL</sequence>
<evidence type="ECO:0000259" key="11">
    <source>
        <dbReference type="Pfam" id="PF13393"/>
    </source>
</evidence>
<feature type="binding site" evidence="10">
    <location>
        <position position="130"/>
    </location>
    <ligand>
        <name>L-histidine</name>
        <dbReference type="ChEBI" id="CHEBI:57595"/>
    </ligand>
</feature>
<feature type="binding site" evidence="10">
    <location>
        <begin position="83"/>
        <end position="85"/>
    </location>
    <ligand>
        <name>L-histidine</name>
        <dbReference type="ChEBI" id="CHEBI:57595"/>
    </ligand>
</feature>
<evidence type="ECO:0000256" key="2">
    <source>
        <dbReference type="ARBA" id="ARBA00004667"/>
    </source>
</evidence>
<dbReference type="Pfam" id="PF13393">
    <property type="entry name" value="tRNA-synt_His"/>
    <property type="match status" value="1"/>
</dbReference>
<comment type="miscellaneous">
    <text evidence="9">This function is generally fulfilled by the C-terminal part of HisG, which is missing in some bacteria such as this one.</text>
</comment>
<dbReference type="Gene3D" id="3.30.930.10">
    <property type="entry name" value="Bira Bifunctional Protein, Domain 2"/>
    <property type="match status" value="1"/>
</dbReference>
<name>A0AAE9VN58_9GAMM</name>
<keyword evidence="7 9" id="KW-0368">Histidine biosynthesis</keyword>
<feature type="binding site" evidence="10">
    <location>
        <position position="271"/>
    </location>
    <ligand>
        <name>L-histidine</name>
        <dbReference type="ChEBI" id="CHEBI:57595"/>
    </ligand>
</feature>
<evidence type="ECO:0000256" key="3">
    <source>
        <dbReference type="ARBA" id="ARBA00005539"/>
    </source>
</evidence>
<evidence type="ECO:0000313" key="13">
    <source>
        <dbReference type="Proteomes" id="UP001212189"/>
    </source>
</evidence>
<dbReference type="InterPro" id="IPR045864">
    <property type="entry name" value="aa-tRNA-synth_II/BPL/LPL"/>
</dbReference>
<dbReference type="CDD" id="cd00773">
    <property type="entry name" value="HisRS-like_core"/>
    <property type="match status" value="1"/>
</dbReference>
<evidence type="ECO:0000313" key="12">
    <source>
        <dbReference type="EMBL" id="WBE25206.1"/>
    </source>
</evidence>
<evidence type="ECO:0000256" key="10">
    <source>
        <dbReference type="PIRSR" id="PIRSR001549-1"/>
    </source>
</evidence>
<dbReference type="PANTHER" id="PTHR11476:SF7">
    <property type="entry name" value="HISTIDINE--TRNA LIGASE"/>
    <property type="match status" value="1"/>
</dbReference>
<keyword evidence="13" id="KW-1185">Reference proteome</keyword>
<keyword evidence="6 9" id="KW-0028">Amino-acid biosynthesis</keyword>
<dbReference type="InterPro" id="IPR041715">
    <property type="entry name" value="HisRS-like_core"/>
</dbReference>
<organism evidence="12 13">
    <name type="scientific">Denitrificimonas caeni</name>
    <dbReference type="NCBI Taxonomy" id="521720"/>
    <lineage>
        <taxon>Bacteria</taxon>
        <taxon>Pseudomonadati</taxon>
        <taxon>Pseudomonadota</taxon>
        <taxon>Gammaproteobacteria</taxon>
        <taxon>Pseudomonadales</taxon>
        <taxon>Pseudomonadaceae</taxon>
        <taxon>Denitrificimonas</taxon>
    </lineage>
</organism>
<dbReference type="SUPFAM" id="SSF55681">
    <property type="entry name" value="Class II aaRS and biotin synthetases"/>
    <property type="match status" value="1"/>
</dbReference>
<gene>
    <name evidence="9" type="primary">hisZ</name>
    <name evidence="12" type="ORF">O6P33_12790</name>
</gene>
<comment type="pathway">
    <text evidence="2 9">Amino-acid biosynthesis; L-histidine biosynthesis; L-histidine from 5-phospho-alpha-D-ribose 1-diphosphate: step 1/9.</text>
</comment>
<keyword evidence="12" id="KW-0328">Glycosyltransferase</keyword>
<dbReference type="PANTHER" id="PTHR11476">
    <property type="entry name" value="HISTIDYL-TRNA SYNTHETASE"/>
    <property type="match status" value="1"/>
</dbReference>
<dbReference type="EMBL" id="CP114976">
    <property type="protein sequence ID" value="WBE25206.1"/>
    <property type="molecule type" value="Genomic_DNA"/>
</dbReference>
<evidence type="ECO:0000256" key="6">
    <source>
        <dbReference type="ARBA" id="ARBA00022605"/>
    </source>
</evidence>
<keyword evidence="5 9" id="KW-0963">Cytoplasm</keyword>
<dbReference type="AlphaFoldDB" id="A0AAE9VN58"/>
<reference evidence="12 13" key="1">
    <citation type="submission" date="2022-12" db="EMBL/GenBank/DDBJ databases">
        <title>Coexistence and Characterization of a Novel Tigecycline Resistance gene tet(X) variant and blaNDM-1 in a Pseudomonas caeni Isolate of Chicken Origin.</title>
        <authorList>
            <person name="Lu X."/>
            <person name="Zhang L."/>
            <person name="Li R."/>
            <person name="Wang Z."/>
        </authorList>
    </citation>
    <scope>NUCLEOTIDE SEQUENCE [LARGE SCALE GENOMIC DNA]</scope>
    <source>
        <strain evidence="12 13">CE14</strain>
    </source>
</reference>
<evidence type="ECO:0000256" key="4">
    <source>
        <dbReference type="ARBA" id="ARBA00020397"/>
    </source>
</evidence>
<comment type="similarity">
    <text evidence="3 9">Belongs to the class-II aminoacyl-tRNA synthetase family. HisZ subfamily.</text>
</comment>
<evidence type="ECO:0000256" key="1">
    <source>
        <dbReference type="ARBA" id="ARBA00004496"/>
    </source>
</evidence>
<evidence type="ECO:0000256" key="5">
    <source>
        <dbReference type="ARBA" id="ARBA00022490"/>
    </source>
</evidence>
<dbReference type="GO" id="GO:0016757">
    <property type="term" value="F:glycosyltransferase activity"/>
    <property type="evidence" value="ECO:0007669"/>
    <property type="project" value="UniProtKB-KW"/>
</dbReference>
<dbReference type="KEGG" id="dce:O6P33_12790"/>
<dbReference type="InterPro" id="IPR004517">
    <property type="entry name" value="HisZ"/>
</dbReference>
<accession>A0AAE9VN58</accession>
<protein>
    <recommendedName>
        <fullName evidence="4 9">ATP phosphoribosyltransferase regulatory subunit</fullName>
    </recommendedName>
</protein>
<dbReference type="NCBIfam" id="TIGR00443">
    <property type="entry name" value="hisZ_biosyn_reg"/>
    <property type="match status" value="1"/>
</dbReference>
<dbReference type="NCBIfam" id="NF009086">
    <property type="entry name" value="PRK12421.1"/>
    <property type="match status" value="1"/>
</dbReference>
<evidence type="ECO:0000256" key="7">
    <source>
        <dbReference type="ARBA" id="ARBA00023102"/>
    </source>
</evidence>
<proteinExistence type="inferred from homology"/>
<dbReference type="Proteomes" id="UP001212189">
    <property type="component" value="Chromosome"/>
</dbReference>
<keyword evidence="12" id="KW-0808">Transferase</keyword>
<dbReference type="GO" id="GO:0000105">
    <property type="term" value="P:L-histidine biosynthetic process"/>
    <property type="evidence" value="ECO:0007669"/>
    <property type="project" value="UniProtKB-UniRule"/>
</dbReference>
<dbReference type="RefSeq" id="WP_269818151.1">
    <property type="nucleotide sequence ID" value="NZ_CP114976.1"/>
</dbReference>
<comment type="subcellular location">
    <subcellularLocation>
        <location evidence="1 9">Cytoplasm</location>
    </subcellularLocation>
</comment>
<feature type="domain" description="Class II Histidinyl-tRNA synthetase (HisRS)-like catalytic core" evidence="11">
    <location>
        <begin position="12"/>
        <end position="321"/>
    </location>
</feature>
<dbReference type="InterPro" id="IPR004516">
    <property type="entry name" value="HisRS/HisZ"/>
</dbReference>
<dbReference type="NCBIfam" id="NF008937">
    <property type="entry name" value="PRK12292.1-4"/>
    <property type="match status" value="1"/>
</dbReference>
<comment type="function">
    <text evidence="8 9">Required for the first step of histidine biosynthesis. May allow the feedback regulation of ATP phosphoribosyltransferase activity by histidine.</text>
</comment>
<feature type="binding site" evidence="10">
    <location>
        <position position="126"/>
    </location>
    <ligand>
        <name>L-histidine</name>
        <dbReference type="ChEBI" id="CHEBI:57595"/>
    </ligand>
</feature>
<evidence type="ECO:0000256" key="8">
    <source>
        <dbReference type="ARBA" id="ARBA00025246"/>
    </source>
</evidence>
<dbReference type="HAMAP" id="MF_00125">
    <property type="entry name" value="HisZ"/>
    <property type="match status" value="1"/>
</dbReference>
<comment type="subunit">
    <text evidence="9">Heteromultimer composed of HisG and HisZ subunits.</text>
</comment>
<evidence type="ECO:0000256" key="9">
    <source>
        <dbReference type="HAMAP-Rule" id="MF_00125"/>
    </source>
</evidence>
<dbReference type="NCBIfam" id="NF008935">
    <property type="entry name" value="PRK12292.1-1"/>
    <property type="match status" value="1"/>
</dbReference>
<dbReference type="GO" id="GO:0005737">
    <property type="term" value="C:cytoplasm"/>
    <property type="evidence" value="ECO:0007669"/>
    <property type="project" value="UniProtKB-SubCell"/>
</dbReference>